<dbReference type="Gene3D" id="1.25.40.10">
    <property type="entry name" value="Tetratricopeptide repeat domain"/>
    <property type="match status" value="1"/>
</dbReference>
<evidence type="ECO:0000313" key="12">
    <source>
        <dbReference type="EMBL" id="KAK1736853.1"/>
    </source>
</evidence>
<dbReference type="FunFam" id="3.40.630.30:FF:000037">
    <property type="entry name" value="N-alpha-acetyltransferase daf-31-like"/>
    <property type="match status" value="1"/>
</dbReference>
<feature type="transmembrane region" description="Helical" evidence="9">
    <location>
        <begin position="119"/>
        <end position="141"/>
    </location>
</feature>
<keyword evidence="5 9" id="KW-1133">Transmembrane helix</keyword>
<keyword evidence="4 9" id="KW-0812">Transmembrane</keyword>
<feature type="transmembrane region" description="Helical" evidence="9">
    <location>
        <begin position="317"/>
        <end position="344"/>
    </location>
</feature>
<dbReference type="Gene3D" id="3.40.630.30">
    <property type="match status" value="1"/>
</dbReference>
<dbReference type="PANTHER" id="PTHR11730:SF6">
    <property type="entry name" value="AMMONIUM TRANSPORTER"/>
    <property type="match status" value="1"/>
</dbReference>
<protein>
    <submittedName>
        <fullName evidence="12">Ammonium transporter</fullName>
    </submittedName>
</protein>
<feature type="transmembrane region" description="Helical" evidence="9">
    <location>
        <begin position="271"/>
        <end position="297"/>
    </location>
</feature>
<keyword evidence="8" id="KW-0863">Zinc-finger</keyword>
<dbReference type="Proteomes" id="UP001224775">
    <property type="component" value="Unassembled WGS sequence"/>
</dbReference>
<evidence type="ECO:0000256" key="7">
    <source>
        <dbReference type="ARBA" id="ARBA00023177"/>
    </source>
</evidence>
<dbReference type="PANTHER" id="PTHR11730">
    <property type="entry name" value="AMMONIUM TRANSPORTER"/>
    <property type="match status" value="1"/>
</dbReference>
<comment type="caution">
    <text evidence="12">The sequence shown here is derived from an EMBL/GenBank/DDBJ whole genome shotgun (WGS) entry which is preliminary data.</text>
</comment>
<feature type="transmembrane region" description="Helical" evidence="9">
    <location>
        <begin position="72"/>
        <end position="91"/>
    </location>
</feature>
<sequence length="969" mass="107012">MATVDDTAADSLIRISDSITAIEESIVTTNGGLDVFYLLFAGTMVFFMQAGFAMLCAGSIRMKNVKNIMLKNILDACGGAVGFWTVGYAFAYGGSDASKITFIGNADFALLNVHDGASLIGWFFQFAFAATAATIVAGTVAERCKFEAYIAYSLMLTGFVYPVVVHSIWSSSGFLSAFTDDKLFGSGMIDFAGSGVVHMTGGATALFAAKILGPRIGRFYDAEGRELPEPIIFPPHSVPLQAIGTFILWVGWYGFNPGSTLGISTSGYADVAALCTLNTTLAAASGSVSALFTDSLLERRRTGETMYDITMCMNGALSGLVGITAGCSVVEPWAALVIGIIAGWEHGTVVRNVRANVPSSPLPKDSIVDGLRLTTMADETEQQLREKIAAQKTTIANIPSLRNITRETGLTSPETKARVQLIEYLSDDEEKLELLLECKRVAAVVRLQDELHPPLDSEDCPICLETIKHVNSTTIVRFYCCGGFTCKQCCDERNKDEEEGLADKLRGKCPLCRGKMPREGDDKESLTRALEHANKGRAWAQMKLGTWYLTGMNGFALDKQKGLQLLEQAADQRYPDALFMMALAYSGEMLERDESKYMYYLKEAADLGHQSAQKRLGIADHKCGNEKEKSVHYITLAASQGDAEACGMLGDFFMRAECGLTNSLTLAKHYSEKYFEDAVEGDPCDNPVPAFNFSLALFHLCLERYEGILEIPGYSPIPKSLFWARRALKVDPTNDFVIKFISMVENEAKSHCTNCREGAEGSSLKRCVRCLGAWYFSNTNFKMVNIRMATVQDLIEMQQCNLWCLPENYQMKYYFYHQLTWPQLLWVAEDFDGRIVGYVLAKMEENDDQTAPDYVPHGHITSLAVLRTHRKRGIATMLMRRAQLEMEQVMGAKYVSLHVRKSNRAAFHLYSETLAYEINDIERGYYADGEDAYDMRCTFEKHREREAAENAAAAAVAEVTEGVGTLVTA</sequence>
<evidence type="ECO:0000256" key="4">
    <source>
        <dbReference type="ARBA" id="ARBA00022692"/>
    </source>
</evidence>
<keyword evidence="8" id="KW-0479">Metal-binding</keyword>
<comment type="subcellular location">
    <subcellularLocation>
        <location evidence="1">Membrane</location>
        <topology evidence="1">Multi-pass membrane protein</topology>
    </subcellularLocation>
</comment>
<comment type="similarity">
    <text evidence="2">Belongs to the ammonia transporter channel (TC 1.A.11.2) family.</text>
</comment>
<evidence type="ECO:0000256" key="6">
    <source>
        <dbReference type="ARBA" id="ARBA00023136"/>
    </source>
</evidence>
<dbReference type="Pfam" id="PF00583">
    <property type="entry name" value="Acetyltransf_1"/>
    <property type="match status" value="1"/>
</dbReference>
<evidence type="ECO:0000256" key="8">
    <source>
        <dbReference type="PROSITE-ProRule" id="PRU00175"/>
    </source>
</evidence>
<dbReference type="InterPro" id="IPR029020">
    <property type="entry name" value="Ammonium/urea_transptr"/>
</dbReference>
<dbReference type="AlphaFoldDB" id="A0AAD8XZW2"/>
<dbReference type="InterPro" id="IPR013083">
    <property type="entry name" value="Znf_RING/FYVE/PHD"/>
</dbReference>
<dbReference type="Gene3D" id="3.30.40.10">
    <property type="entry name" value="Zinc/RING finger domain, C3HC4 (zinc finger)"/>
    <property type="match status" value="1"/>
</dbReference>
<gene>
    <name evidence="12" type="ORF">QTG54_012298</name>
</gene>
<dbReference type="GO" id="GO:0005886">
    <property type="term" value="C:plasma membrane"/>
    <property type="evidence" value="ECO:0007669"/>
    <property type="project" value="TreeGrafter"/>
</dbReference>
<dbReference type="CDD" id="cd04301">
    <property type="entry name" value="NAT_SF"/>
    <property type="match status" value="1"/>
</dbReference>
<feature type="domain" description="RING-type" evidence="10">
    <location>
        <begin position="460"/>
        <end position="513"/>
    </location>
</feature>
<dbReference type="InterPro" id="IPR006597">
    <property type="entry name" value="Sel1-like"/>
</dbReference>
<dbReference type="InterPro" id="IPR000182">
    <property type="entry name" value="GNAT_dom"/>
</dbReference>
<feature type="transmembrane region" description="Helical" evidence="9">
    <location>
        <begin position="35"/>
        <end position="60"/>
    </location>
</feature>
<evidence type="ECO:0000256" key="2">
    <source>
        <dbReference type="ARBA" id="ARBA00005887"/>
    </source>
</evidence>
<dbReference type="GO" id="GO:0008519">
    <property type="term" value="F:ammonium channel activity"/>
    <property type="evidence" value="ECO:0007669"/>
    <property type="project" value="InterPro"/>
</dbReference>
<dbReference type="GO" id="GO:0016747">
    <property type="term" value="F:acyltransferase activity, transferring groups other than amino-acyl groups"/>
    <property type="evidence" value="ECO:0007669"/>
    <property type="project" value="InterPro"/>
</dbReference>
<keyword evidence="7" id="KW-0924">Ammonia transport</keyword>
<evidence type="ECO:0000313" key="13">
    <source>
        <dbReference type="Proteomes" id="UP001224775"/>
    </source>
</evidence>
<dbReference type="Gene3D" id="1.10.3430.10">
    <property type="entry name" value="Ammonium transporter AmtB like domains"/>
    <property type="match status" value="1"/>
</dbReference>
<proteinExistence type="inferred from homology"/>
<keyword evidence="6 9" id="KW-0472">Membrane</keyword>
<evidence type="ECO:0000256" key="3">
    <source>
        <dbReference type="ARBA" id="ARBA00022448"/>
    </source>
</evidence>
<dbReference type="InterPro" id="IPR011990">
    <property type="entry name" value="TPR-like_helical_dom_sf"/>
</dbReference>
<dbReference type="SUPFAM" id="SSF81901">
    <property type="entry name" value="HCP-like"/>
    <property type="match status" value="1"/>
</dbReference>
<dbReference type="GO" id="GO:0097272">
    <property type="term" value="P:ammonium homeostasis"/>
    <property type="evidence" value="ECO:0007669"/>
    <property type="project" value="TreeGrafter"/>
</dbReference>
<evidence type="ECO:0000256" key="1">
    <source>
        <dbReference type="ARBA" id="ARBA00004141"/>
    </source>
</evidence>
<dbReference type="InterPro" id="IPR024041">
    <property type="entry name" value="NH4_transpt_AmtB-like_dom"/>
</dbReference>
<accession>A0AAD8XZW2</accession>
<feature type="transmembrane region" description="Helical" evidence="9">
    <location>
        <begin position="230"/>
        <end position="251"/>
    </location>
</feature>
<keyword evidence="3" id="KW-0813">Transport</keyword>
<dbReference type="GO" id="GO:0008270">
    <property type="term" value="F:zinc ion binding"/>
    <property type="evidence" value="ECO:0007669"/>
    <property type="project" value="UniProtKB-KW"/>
</dbReference>
<feature type="transmembrane region" description="Helical" evidence="9">
    <location>
        <begin position="148"/>
        <end position="169"/>
    </location>
</feature>
<dbReference type="InterPro" id="IPR001841">
    <property type="entry name" value="Znf_RING"/>
</dbReference>
<dbReference type="SUPFAM" id="SSF111352">
    <property type="entry name" value="Ammonium transporter"/>
    <property type="match status" value="1"/>
</dbReference>
<dbReference type="SUPFAM" id="SSF55729">
    <property type="entry name" value="Acyl-CoA N-acyltransferases (Nat)"/>
    <property type="match status" value="1"/>
</dbReference>
<feature type="domain" description="N-acetyltransferase" evidence="11">
    <location>
        <begin position="784"/>
        <end position="940"/>
    </location>
</feature>
<evidence type="ECO:0000259" key="11">
    <source>
        <dbReference type="PROSITE" id="PS51186"/>
    </source>
</evidence>
<dbReference type="GO" id="GO:0005737">
    <property type="term" value="C:cytoplasm"/>
    <property type="evidence" value="ECO:0007669"/>
    <property type="project" value="UniProtKB-ARBA"/>
</dbReference>
<keyword evidence="13" id="KW-1185">Reference proteome</keyword>
<name>A0AAD8XZW2_9STRA</name>
<organism evidence="12 13">
    <name type="scientific">Skeletonema marinoi</name>
    <dbReference type="NCBI Taxonomy" id="267567"/>
    <lineage>
        <taxon>Eukaryota</taxon>
        <taxon>Sar</taxon>
        <taxon>Stramenopiles</taxon>
        <taxon>Ochrophyta</taxon>
        <taxon>Bacillariophyta</taxon>
        <taxon>Coscinodiscophyceae</taxon>
        <taxon>Thalassiosirophycidae</taxon>
        <taxon>Thalassiosirales</taxon>
        <taxon>Skeletonemataceae</taxon>
        <taxon>Skeletonema</taxon>
        <taxon>Skeletonema marinoi-dohrnii complex</taxon>
    </lineage>
</organism>
<dbReference type="PROSITE" id="PS50089">
    <property type="entry name" value="ZF_RING_2"/>
    <property type="match status" value="1"/>
</dbReference>
<dbReference type="Pfam" id="PF00909">
    <property type="entry name" value="Ammonium_transp"/>
    <property type="match status" value="1"/>
</dbReference>
<dbReference type="PROSITE" id="PS51186">
    <property type="entry name" value="GNAT"/>
    <property type="match status" value="1"/>
</dbReference>
<keyword evidence="8" id="KW-0862">Zinc</keyword>
<evidence type="ECO:0000256" key="9">
    <source>
        <dbReference type="SAM" id="Phobius"/>
    </source>
</evidence>
<evidence type="ECO:0000256" key="5">
    <source>
        <dbReference type="ARBA" id="ARBA00022989"/>
    </source>
</evidence>
<evidence type="ECO:0000259" key="10">
    <source>
        <dbReference type="PROSITE" id="PS50089"/>
    </source>
</evidence>
<dbReference type="InterPro" id="IPR016181">
    <property type="entry name" value="Acyl_CoA_acyltransferase"/>
</dbReference>
<feature type="transmembrane region" description="Helical" evidence="9">
    <location>
        <begin position="189"/>
        <end position="209"/>
    </location>
</feature>
<reference evidence="12" key="1">
    <citation type="submission" date="2023-06" db="EMBL/GenBank/DDBJ databases">
        <title>Survivors Of The Sea: Transcriptome response of Skeletonema marinoi to long-term dormancy.</title>
        <authorList>
            <person name="Pinder M.I.M."/>
            <person name="Kourtchenko O."/>
            <person name="Robertson E.K."/>
            <person name="Larsson T."/>
            <person name="Maumus F."/>
            <person name="Osuna-Cruz C.M."/>
            <person name="Vancaester E."/>
            <person name="Stenow R."/>
            <person name="Vandepoele K."/>
            <person name="Ploug H."/>
            <person name="Bruchert V."/>
            <person name="Godhe A."/>
            <person name="Topel M."/>
        </authorList>
    </citation>
    <scope>NUCLEOTIDE SEQUENCE</scope>
    <source>
        <strain evidence="12">R05AC</strain>
    </source>
</reference>
<dbReference type="EMBL" id="JATAAI010000027">
    <property type="protein sequence ID" value="KAK1736853.1"/>
    <property type="molecule type" value="Genomic_DNA"/>
</dbReference>
<dbReference type="SMART" id="SM00671">
    <property type="entry name" value="SEL1"/>
    <property type="match status" value="3"/>
</dbReference>